<comment type="caution">
    <text evidence="1">The sequence shown here is derived from an EMBL/GenBank/DDBJ whole genome shotgun (WGS) entry which is preliminary data.</text>
</comment>
<proteinExistence type="predicted"/>
<dbReference type="EMBL" id="JACYGY010000002">
    <property type="protein sequence ID" value="MBE9466284.1"/>
    <property type="molecule type" value="Genomic_DNA"/>
</dbReference>
<reference evidence="2" key="1">
    <citation type="submission" date="2023-07" db="EMBL/GenBank/DDBJ databases">
        <title>Dyadobacter sp. nov 'subterranea' isolated from contaminted grondwater.</title>
        <authorList>
            <person name="Szabo I."/>
            <person name="Al-Omari J."/>
            <person name="Szerdahelyi S.G."/>
            <person name="Rado J."/>
        </authorList>
    </citation>
    <scope>NUCLEOTIDE SEQUENCE [LARGE SCALE GENOMIC DNA]</scope>
    <source>
        <strain evidence="2">UP-52</strain>
    </source>
</reference>
<dbReference type="RefSeq" id="WP_194124518.1">
    <property type="nucleotide sequence ID" value="NZ_JACYGY010000002.1"/>
</dbReference>
<gene>
    <name evidence="1" type="ORF">IEE83_30825</name>
</gene>
<protein>
    <recommendedName>
        <fullName evidence="3">Transposase (putative) YhgA-like domain-containing protein</fullName>
    </recommendedName>
</protein>
<sequence>MRRKNDILLKSAFEECFADLLYFFFKDADIVFDFEKGFDFMDKELAELFPDLEKKGGNRFVDMLVKTYLKTGEEEYILVHIEIQDGAIKNFPQRMFQYYYRILDRFEVEVAALAVFTGKQNQKRPAEYRKNFLGTEIIYKYNSYHILDHTEDQLLSMDNLFALVILAAQKASLANQVSEFELGEQRLRIVRALIESKRYDNEKIRRFLFFLKTFIYIENPEINIKFDSEVKTLTGNENAMGIIEAIKIITLEEGIATGEYNKTYEIVKNLLINTDFEISKVAALANCSESLVEEVQEDLRLGK</sequence>
<evidence type="ECO:0008006" key="3">
    <source>
        <dbReference type="Google" id="ProtNLM"/>
    </source>
</evidence>
<evidence type="ECO:0000313" key="1">
    <source>
        <dbReference type="EMBL" id="MBE9466284.1"/>
    </source>
</evidence>
<accession>A0ABR9WMH5</accession>
<organism evidence="1 2">
    <name type="scientific">Dyadobacter subterraneus</name>
    <dbReference type="NCBI Taxonomy" id="2773304"/>
    <lineage>
        <taxon>Bacteria</taxon>
        <taxon>Pseudomonadati</taxon>
        <taxon>Bacteroidota</taxon>
        <taxon>Cytophagia</taxon>
        <taxon>Cytophagales</taxon>
        <taxon>Spirosomataceae</taxon>
        <taxon>Dyadobacter</taxon>
    </lineage>
</organism>
<dbReference type="Proteomes" id="UP000634134">
    <property type="component" value="Unassembled WGS sequence"/>
</dbReference>
<keyword evidence="2" id="KW-1185">Reference proteome</keyword>
<evidence type="ECO:0000313" key="2">
    <source>
        <dbReference type="Proteomes" id="UP000634134"/>
    </source>
</evidence>
<name>A0ABR9WMH5_9BACT</name>